<dbReference type="RefSeq" id="WP_168878291.1">
    <property type="nucleotide sequence ID" value="NZ_JABAIM010000004.1"/>
</dbReference>
<organism evidence="4 5">
    <name type="scientific">Leeia aquatica</name>
    <dbReference type="NCBI Taxonomy" id="2725557"/>
    <lineage>
        <taxon>Bacteria</taxon>
        <taxon>Pseudomonadati</taxon>
        <taxon>Pseudomonadota</taxon>
        <taxon>Betaproteobacteria</taxon>
        <taxon>Neisseriales</taxon>
        <taxon>Leeiaceae</taxon>
        <taxon>Leeia</taxon>
    </lineage>
</organism>
<keyword evidence="1" id="KW-0805">Transcription regulation</keyword>
<dbReference type="InterPro" id="IPR009594">
    <property type="entry name" value="Tscrpt_reg_HTH_AraC_N"/>
</dbReference>
<protein>
    <submittedName>
        <fullName evidence="4">AraC family transcriptional regulator</fullName>
    </submittedName>
</protein>
<dbReference type="AlphaFoldDB" id="A0A847SA61"/>
<dbReference type="PROSITE" id="PS01124">
    <property type="entry name" value="HTH_ARAC_FAMILY_2"/>
    <property type="match status" value="1"/>
</dbReference>
<dbReference type="Proteomes" id="UP000587991">
    <property type="component" value="Unassembled WGS sequence"/>
</dbReference>
<proteinExistence type="predicted"/>
<evidence type="ECO:0000256" key="1">
    <source>
        <dbReference type="ARBA" id="ARBA00023015"/>
    </source>
</evidence>
<accession>A0A847SA61</accession>
<reference evidence="4 5" key="1">
    <citation type="submission" date="2020-04" db="EMBL/GenBank/DDBJ databases">
        <title>Draft genome of Leeia sp. IMCC25680.</title>
        <authorList>
            <person name="Song J."/>
            <person name="Cho J.-C."/>
        </authorList>
    </citation>
    <scope>NUCLEOTIDE SEQUENCE [LARGE SCALE GENOMIC DNA]</scope>
    <source>
        <strain evidence="4 5">IMCC25680</strain>
    </source>
</reference>
<evidence type="ECO:0000313" key="4">
    <source>
        <dbReference type="EMBL" id="NLR76623.1"/>
    </source>
</evidence>
<dbReference type="SMART" id="SM00342">
    <property type="entry name" value="HTH_ARAC"/>
    <property type="match status" value="1"/>
</dbReference>
<sequence>MDRSSQLAALIERHTGVDGVFDTALPRLSLIRCSRPLGPIYAMSRPMVSLVAQGARTTCLGDEHYNLDSQHHLLFTAELPVVGHVLEASPERPYLGLQLDIDPCSLAEVLASACLHTTLKSPLVLAMARNVSCRSLQEALVRLLQLLDHPRDMAVLAPLIEKEILYWVAMASPGQMLQQVCCPDSKLSHVNKVIQQILKGFRHPLNMERLAHKAGLPPSCMPKYFKAVTGLTPVQYQKQLRLREARRLIYCQALDMAHASKHVGYECDMAFHRDYARFFGVPPMRNHAEGRHMWVNTLGQA</sequence>
<dbReference type="Pfam" id="PF12833">
    <property type="entry name" value="HTH_18"/>
    <property type="match status" value="1"/>
</dbReference>
<comment type="caution">
    <text evidence="4">The sequence shown here is derived from an EMBL/GenBank/DDBJ whole genome shotgun (WGS) entry which is preliminary data.</text>
</comment>
<dbReference type="EMBL" id="JABAIM010000004">
    <property type="protein sequence ID" value="NLR76623.1"/>
    <property type="molecule type" value="Genomic_DNA"/>
</dbReference>
<dbReference type="Pfam" id="PF06719">
    <property type="entry name" value="AraC_N"/>
    <property type="match status" value="1"/>
</dbReference>
<name>A0A847SA61_9NEIS</name>
<dbReference type="GO" id="GO:0043565">
    <property type="term" value="F:sequence-specific DNA binding"/>
    <property type="evidence" value="ECO:0007669"/>
    <property type="project" value="InterPro"/>
</dbReference>
<feature type="domain" description="HTH araC/xylS-type" evidence="3">
    <location>
        <begin position="191"/>
        <end position="289"/>
    </location>
</feature>
<dbReference type="InterPro" id="IPR009057">
    <property type="entry name" value="Homeodomain-like_sf"/>
</dbReference>
<dbReference type="PANTHER" id="PTHR43436:SF1">
    <property type="entry name" value="TRANSCRIPTIONAL REGULATORY PROTEIN"/>
    <property type="match status" value="1"/>
</dbReference>
<keyword evidence="2" id="KW-0804">Transcription</keyword>
<dbReference type="SUPFAM" id="SSF46689">
    <property type="entry name" value="Homeodomain-like"/>
    <property type="match status" value="1"/>
</dbReference>
<keyword evidence="5" id="KW-1185">Reference proteome</keyword>
<gene>
    <name evidence="4" type="ORF">HF682_15755</name>
</gene>
<dbReference type="Gene3D" id="1.10.10.60">
    <property type="entry name" value="Homeodomain-like"/>
    <property type="match status" value="1"/>
</dbReference>
<evidence type="ECO:0000256" key="2">
    <source>
        <dbReference type="ARBA" id="ARBA00023163"/>
    </source>
</evidence>
<evidence type="ECO:0000259" key="3">
    <source>
        <dbReference type="PROSITE" id="PS01124"/>
    </source>
</evidence>
<dbReference type="InterPro" id="IPR018060">
    <property type="entry name" value="HTH_AraC"/>
</dbReference>
<evidence type="ECO:0000313" key="5">
    <source>
        <dbReference type="Proteomes" id="UP000587991"/>
    </source>
</evidence>
<dbReference type="PANTHER" id="PTHR43436">
    <property type="entry name" value="ARAC-FAMILY TRANSCRIPTIONAL REGULATOR"/>
    <property type="match status" value="1"/>
</dbReference>
<dbReference type="GO" id="GO:0003700">
    <property type="term" value="F:DNA-binding transcription factor activity"/>
    <property type="evidence" value="ECO:0007669"/>
    <property type="project" value="InterPro"/>
</dbReference>